<evidence type="ECO:0000256" key="1">
    <source>
        <dbReference type="SAM" id="MobiDB-lite"/>
    </source>
</evidence>
<feature type="compositionally biased region" description="Basic and acidic residues" evidence="1">
    <location>
        <begin position="22"/>
        <end position="35"/>
    </location>
</feature>
<comment type="caution">
    <text evidence="2">The sequence shown here is derived from an EMBL/GenBank/DDBJ whole genome shotgun (WGS) entry which is preliminary data.</text>
</comment>
<sequence>MSIVPGRSATSSTRKSRQGRKSHPDSVSRDERAVDPDGLLSPEERAWRAEQLRAQRKIARLSRRTGVA</sequence>
<dbReference type="EMBL" id="JAGGMR010000001">
    <property type="protein sequence ID" value="MBP2193595.1"/>
    <property type="molecule type" value="Genomic_DNA"/>
</dbReference>
<name>A0ABS4QR00_9NOCA</name>
<reference evidence="2 3" key="1">
    <citation type="submission" date="2021-03" db="EMBL/GenBank/DDBJ databases">
        <title>Sequencing the genomes of 1000 actinobacteria strains.</title>
        <authorList>
            <person name="Klenk H.-P."/>
        </authorList>
    </citation>
    <scope>NUCLEOTIDE SEQUENCE [LARGE SCALE GENOMIC DNA]</scope>
    <source>
        <strain evidence="2 3">DSM 45516</strain>
    </source>
</reference>
<evidence type="ECO:0000313" key="3">
    <source>
        <dbReference type="Proteomes" id="UP001519325"/>
    </source>
</evidence>
<gene>
    <name evidence="2" type="ORF">BJ987_006496</name>
</gene>
<accession>A0ABS4QR00</accession>
<keyword evidence="3" id="KW-1185">Reference proteome</keyword>
<proteinExistence type="predicted"/>
<protein>
    <submittedName>
        <fullName evidence="2">Uncharacterized protein</fullName>
    </submittedName>
</protein>
<evidence type="ECO:0000313" key="2">
    <source>
        <dbReference type="EMBL" id="MBP2193595.1"/>
    </source>
</evidence>
<dbReference type="Proteomes" id="UP001519325">
    <property type="component" value="Unassembled WGS sequence"/>
</dbReference>
<feature type="region of interest" description="Disordered" evidence="1">
    <location>
        <begin position="1"/>
        <end position="43"/>
    </location>
</feature>
<organism evidence="2 3">
    <name type="scientific">Nocardia goodfellowii</name>
    <dbReference type="NCBI Taxonomy" id="882446"/>
    <lineage>
        <taxon>Bacteria</taxon>
        <taxon>Bacillati</taxon>
        <taxon>Actinomycetota</taxon>
        <taxon>Actinomycetes</taxon>
        <taxon>Mycobacteriales</taxon>
        <taxon>Nocardiaceae</taxon>
        <taxon>Nocardia</taxon>
    </lineage>
</organism>
<dbReference type="RefSeq" id="WP_209896823.1">
    <property type="nucleotide sequence ID" value="NZ_JAGGMR010000001.1"/>
</dbReference>